<evidence type="ECO:0000256" key="1">
    <source>
        <dbReference type="SAM" id="Phobius"/>
    </source>
</evidence>
<dbReference type="EMBL" id="JBHUCP010000010">
    <property type="protein sequence ID" value="MFD1531250.1"/>
    <property type="molecule type" value="Genomic_DNA"/>
</dbReference>
<keyword evidence="1" id="KW-0812">Transmembrane</keyword>
<dbReference type="Proteomes" id="UP001597145">
    <property type="component" value="Unassembled WGS sequence"/>
</dbReference>
<keyword evidence="3" id="KW-1185">Reference proteome</keyword>
<evidence type="ECO:0000313" key="2">
    <source>
        <dbReference type="EMBL" id="MFD1531250.1"/>
    </source>
</evidence>
<protein>
    <recommendedName>
        <fullName evidence="4">DUF4342 domain-containing protein</fullName>
    </recommendedName>
</protein>
<gene>
    <name evidence="2" type="ORF">ACFSCY_17580</name>
</gene>
<name>A0ABW4FKY6_9PSEU</name>
<accession>A0ABW4FKY6</accession>
<keyword evidence="1" id="KW-1133">Transmembrane helix</keyword>
<reference evidence="3" key="1">
    <citation type="journal article" date="2019" name="Int. J. Syst. Evol. Microbiol.">
        <title>The Global Catalogue of Microorganisms (GCM) 10K type strain sequencing project: providing services to taxonomists for standard genome sequencing and annotation.</title>
        <authorList>
            <consortium name="The Broad Institute Genomics Platform"/>
            <consortium name="The Broad Institute Genome Sequencing Center for Infectious Disease"/>
            <person name="Wu L."/>
            <person name="Ma J."/>
        </authorList>
    </citation>
    <scope>NUCLEOTIDE SEQUENCE [LARGE SCALE GENOMIC DNA]</scope>
    <source>
        <strain evidence="3">JCM 12165</strain>
    </source>
</reference>
<sequence length="135" mass="14169">MEYDTGRVSAEEPQPTPTEQLKASLRTLLATLIERGFGIALDKIEQLARTFDQIAARGGITLHAAFGGAQAALEGRSPVWGAIRGAFSALSPGTKAIVVAVLILALILLPVTVVLLLLSLIVIAIVLANRTRSTA</sequence>
<comment type="caution">
    <text evidence="2">The sequence shown here is derived from an EMBL/GenBank/DDBJ whole genome shotgun (WGS) entry which is preliminary data.</text>
</comment>
<dbReference type="RefSeq" id="WP_343973602.1">
    <property type="nucleotide sequence ID" value="NZ_BAAAJG010000004.1"/>
</dbReference>
<evidence type="ECO:0008006" key="4">
    <source>
        <dbReference type="Google" id="ProtNLM"/>
    </source>
</evidence>
<evidence type="ECO:0000313" key="3">
    <source>
        <dbReference type="Proteomes" id="UP001597145"/>
    </source>
</evidence>
<keyword evidence="1" id="KW-0472">Membrane</keyword>
<feature type="transmembrane region" description="Helical" evidence="1">
    <location>
        <begin position="97"/>
        <end position="128"/>
    </location>
</feature>
<organism evidence="2 3">
    <name type="scientific">Pseudonocardia aurantiaca</name>
    <dbReference type="NCBI Taxonomy" id="75290"/>
    <lineage>
        <taxon>Bacteria</taxon>
        <taxon>Bacillati</taxon>
        <taxon>Actinomycetota</taxon>
        <taxon>Actinomycetes</taxon>
        <taxon>Pseudonocardiales</taxon>
        <taxon>Pseudonocardiaceae</taxon>
        <taxon>Pseudonocardia</taxon>
    </lineage>
</organism>
<proteinExistence type="predicted"/>